<keyword evidence="5 9" id="KW-0408">Iron</keyword>
<dbReference type="Gramene" id="Psat07G0124100-T1">
    <property type="protein sequence ID" value="KAI5384159.1"/>
    <property type="gene ID" value="KIW84_071241"/>
</dbReference>
<dbReference type="GO" id="GO:0046872">
    <property type="term" value="F:metal ion binding"/>
    <property type="evidence" value="ECO:0007669"/>
    <property type="project" value="UniProtKB-KW"/>
</dbReference>
<sequence>MAPIATTISPIENEFKSVIDFKSLNKEANVPKEFIWSSEDLLETSQGDLDVPIIDLGVISNGDAAALEAAAKVVREACMKHGFFQVTNHGVDQKLIDATNQEFVSLFELPLNRKANAYKAPWGYSCAHASRYSTSLPWKETFTFQYKHYDQSQTQIVDFFTSVLGDDHQHAGLVLQNYCDAMKKLSEVILELLAISLGVDRLFYKKFFEDAETMMRCNSYPPCSGIQAGTLGTGPHCDPTSITILFQNLEGLEVFVDDKWLGVRPQPNTFVINIGDTFKALTNGVYKSCLHRVLANKEKDRKTLAFFINPKSDKIVRAPDNILGRQEPRKYPDFTWSQLFEFTQKKHRADPNTLPDFVAEINSNESNFGV</sequence>
<dbReference type="PROSITE" id="PS51471">
    <property type="entry name" value="FE2OG_OXY"/>
    <property type="match status" value="1"/>
</dbReference>
<proteinExistence type="inferred from homology"/>
<evidence type="ECO:0000256" key="2">
    <source>
        <dbReference type="ARBA" id="ARBA00004972"/>
    </source>
</evidence>
<dbReference type="GO" id="GO:0045544">
    <property type="term" value="F:gibberellin 20-oxidase activity"/>
    <property type="evidence" value="ECO:0007669"/>
    <property type="project" value="UniProtKB-ARBA"/>
</dbReference>
<keyword evidence="12" id="KW-1185">Reference proteome</keyword>
<dbReference type="PRINTS" id="PR00682">
    <property type="entry name" value="IPNSYNTHASE"/>
</dbReference>
<gene>
    <name evidence="11" type="ORF">KIW84_071241</name>
</gene>
<keyword evidence="4 9" id="KW-0560">Oxidoreductase</keyword>
<dbReference type="FunFam" id="2.60.120.330:FF:000003">
    <property type="entry name" value="Gibberellin 20 oxidase 2"/>
    <property type="match status" value="1"/>
</dbReference>
<evidence type="ECO:0000313" key="12">
    <source>
        <dbReference type="Proteomes" id="UP001058974"/>
    </source>
</evidence>
<evidence type="ECO:0000256" key="8">
    <source>
        <dbReference type="ARBA" id="ARBA00050508"/>
    </source>
</evidence>
<comment type="cofactor">
    <cofactor evidence="1">
        <name>L-ascorbate</name>
        <dbReference type="ChEBI" id="CHEBI:38290"/>
    </cofactor>
</comment>
<organism evidence="11 12">
    <name type="scientific">Pisum sativum</name>
    <name type="common">Garden pea</name>
    <name type="synonym">Lathyrus oleraceus</name>
    <dbReference type="NCBI Taxonomy" id="3888"/>
    <lineage>
        <taxon>Eukaryota</taxon>
        <taxon>Viridiplantae</taxon>
        <taxon>Streptophyta</taxon>
        <taxon>Embryophyta</taxon>
        <taxon>Tracheophyta</taxon>
        <taxon>Spermatophyta</taxon>
        <taxon>Magnoliopsida</taxon>
        <taxon>eudicotyledons</taxon>
        <taxon>Gunneridae</taxon>
        <taxon>Pentapetalae</taxon>
        <taxon>rosids</taxon>
        <taxon>fabids</taxon>
        <taxon>Fabales</taxon>
        <taxon>Fabaceae</taxon>
        <taxon>Papilionoideae</taxon>
        <taxon>50 kb inversion clade</taxon>
        <taxon>NPAAA clade</taxon>
        <taxon>Hologalegina</taxon>
        <taxon>IRL clade</taxon>
        <taxon>Fabeae</taxon>
        <taxon>Lathyrus</taxon>
    </lineage>
</organism>
<dbReference type="SUPFAM" id="SSF51197">
    <property type="entry name" value="Clavaminate synthase-like"/>
    <property type="match status" value="1"/>
</dbReference>
<dbReference type="AlphaFoldDB" id="A0A9D4ZUJ7"/>
<comment type="similarity">
    <text evidence="7">Belongs to the iron/ascorbate-dependent oxidoreductase family. GA20OX subfamily.</text>
</comment>
<reference evidence="11 12" key="1">
    <citation type="journal article" date="2022" name="Nat. Genet.">
        <title>Improved pea reference genome and pan-genome highlight genomic features and evolutionary characteristics.</title>
        <authorList>
            <person name="Yang T."/>
            <person name="Liu R."/>
            <person name="Luo Y."/>
            <person name="Hu S."/>
            <person name="Wang D."/>
            <person name="Wang C."/>
            <person name="Pandey M.K."/>
            <person name="Ge S."/>
            <person name="Xu Q."/>
            <person name="Li N."/>
            <person name="Li G."/>
            <person name="Huang Y."/>
            <person name="Saxena R.K."/>
            <person name="Ji Y."/>
            <person name="Li M."/>
            <person name="Yan X."/>
            <person name="He Y."/>
            <person name="Liu Y."/>
            <person name="Wang X."/>
            <person name="Xiang C."/>
            <person name="Varshney R.K."/>
            <person name="Ding H."/>
            <person name="Gao S."/>
            <person name="Zong X."/>
        </authorList>
    </citation>
    <scope>NUCLEOTIDE SEQUENCE [LARGE SCALE GENOMIC DNA]</scope>
    <source>
        <strain evidence="11 12">cv. Zhongwan 6</strain>
    </source>
</reference>
<accession>A0A9D4ZUJ7</accession>
<dbReference type="Pfam" id="PF03171">
    <property type="entry name" value="2OG-FeII_Oxy"/>
    <property type="match status" value="1"/>
</dbReference>
<dbReference type="GO" id="GO:0009686">
    <property type="term" value="P:gibberellin biosynthetic process"/>
    <property type="evidence" value="ECO:0007669"/>
    <property type="project" value="UniProtKB-ARBA"/>
</dbReference>
<dbReference type="InterPro" id="IPR027443">
    <property type="entry name" value="IPNS-like_sf"/>
</dbReference>
<evidence type="ECO:0000256" key="5">
    <source>
        <dbReference type="ARBA" id="ARBA00023004"/>
    </source>
</evidence>
<evidence type="ECO:0000259" key="10">
    <source>
        <dbReference type="PROSITE" id="PS51471"/>
    </source>
</evidence>
<dbReference type="InterPro" id="IPR005123">
    <property type="entry name" value="Oxoglu/Fe-dep_dioxygenase_dom"/>
</dbReference>
<evidence type="ECO:0000256" key="3">
    <source>
        <dbReference type="ARBA" id="ARBA00022723"/>
    </source>
</evidence>
<protein>
    <recommendedName>
        <fullName evidence="10">Fe2OG dioxygenase domain-containing protein</fullName>
    </recommendedName>
</protein>
<evidence type="ECO:0000256" key="9">
    <source>
        <dbReference type="RuleBase" id="RU003682"/>
    </source>
</evidence>
<dbReference type="InterPro" id="IPR050231">
    <property type="entry name" value="Iron_ascorbate_oxido_reductase"/>
</dbReference>
<dbReference type="Proteomes" id="UP001058974">
    <property type="component" value="Chromosome 7"/>
</dbReference>
<name>A0A9D4ZUJ7_PEA</name>
<comment type="pathway">
    <text evidence="6">Plant hormone biosynthesis; gibberellin biosynthesis.</text>
</comment>
<dbReference type="PANTHER" id="PTHR47990">
    <property type="entry name" value="2-OXOGLUTARATE (2OG) AND FE(II)-DEPENDENT OXYGENASE SUPERFAMILY PROTEIN-RELATED"/>
    <property type="match status" value="1"/>
</dbReference>
<dbReference type="OrthoDB" id="288590at2759"/>
<keyword evidence="3 9" id="KW-0479">Metal-binding</keyword>
<dbReference type="InterPro" id="IPR044861">
    <property type="entry name" value="IPNS-like_FE2OG_OXY"/>
</dbReference>
<evidence type="ECO:0000256" key="7">
    <source>
        <dbReference type="ARBA" id="ARBA00043997"/>
    </source>
</evidence>
<dbReference type="Gene3D" id="2.60.120.330">
    <property type="entry name" value="B-lactam Antibiotic, Isopenicillin N Synthase, Chain"/>
    <property type="match status" value="1"/>
</dbReference>
<evidence type="ECO:0000256" key="1">
    <source>
        <dbReference type="ARBA" id="ARBA00001961"/>
    </source>
</evidence>
<evidence type="ECO:0000256" key="4">
    <source>
        <dbReference type="ARBA" id="ARBA00023002"/>
    </source>
</evidence>
<dbReference type="InterPro" id="IPR026992">
    <property type="entry name" value="DIOX_N"/>
</dbReference>
<evidence type="ECO:0000256" key="6">
    <source>
        <dbReference type="ARBA" id="ARBA00037909"/>
    </source>
</evidence>
<dbReference type="EMBL" id="JAMSHJ010000007">
    <property type="protein sequence ID" value="KAI5384159.1"/>
    <property type="molecule type" value="Genomic_DNA"/>
</dbReference>
<feature type="domain" description="Fe2OG dioxygenase" evidence="10">
    <location>
        <begin position="210"/>
        <end position="310"/>
    </location>
</feature>
<comment type="caution">
    <text evidence="11">The sequence shown here is derived from an EMBL/GenBank/DDBJ whole genome shotgun (WGS) entry which is preliminary data.</text>
</comment>
<comment type="pathway">
    <text evidence="2">Hormone biosynthesis.</text>
</comment>
<comment type="catalytic activity">
    <reaction evidence="8">
        <text>gibberellin A12 + 2 2-oxoglutarate + 3 O2 + H(+) = gibberellin A9 + 2 succinate + 3 CO2 + 2 H2O</text>
        <dbReference type="Rhea" id="RHEA:60772"/>
        <dbReference type="ChEBI" id="CHEBI:15377"/>
        <dbReference type="ChEBI" id="CHEBI:15378"/>
        <dbReference type="ChEBI" id="CHEBI:15379"/>
        <dbReference type="ChEBI" id="CHEBI:16526"/>
        <dbReference type="ChEBI" id="CHEBI:16810"/>
        <dbReference type="ChEBI" id="CHEBI:30031"/>
        <dbReference type="ChEBI" id="CHEBI:58627"/>
        <dbReference type="ChEBI" id="CHEBI:73255"/>
    </reaction>
    <physiologicalReaction direction="left-to-right" evidence="8">
        <dbReference type="Rhea" id="RHEA:60773"/>
    </physiologicalReaction>
</comment>
<dbReference type="Pfam" id="PF14226">
    <property type="entry name" value="DIOX_N"/>
    <property type="match status" value="1"/>
</dbReference>
<evidence type="ECO:0000313" key="11">
    <source>
        <dbReference type="EMBL" id="KAI5384159.1"/>
    </source>
</evidence>